<reference evidence="2 3" key="1">
    <citation type="submission" date="2022-12" db="EMBL/GenBank/DDBJ databases">
        <title>Chromosome-level genome assembly of true bugs.</title>
        <authorList>
            <person name="Ma L."/>
            <person name="Li H."/>
        </authorList>
    </citation>
    <scope>NUCLEOTIDE SEQUENCE [LARGE SCALE GENOMIC DNA]</scope>
    <source>
        <strain evidence="2">Lab_2022b</strain>
    </source>
</reference>
<dbReference type="Proteomes" id="UP001461498">
    <property type="component" value="Unassembled WGS sequence"/>
</dbReference>
<name>A0AAW1DC20_9HEMI</name>
<proteinExistence type="predicted"/>
<keyword evidence="3" id="KW-1185">Reference proteome</keyword>
<evidence type="ECO:0000313" key="3">
    <source>
        <dbReference type="Proteomes" id="UP001461498"/>
    </source>
</evidence>
<evidence type="ECO:0000313" key="2">
    <source>
        <dbReference type="EMBL" id="KAK9508549.1"/>
    </source>
</evidence>
<organism evidence="2 3">
    <name type="scientific">Rhynocoris fuscipes</name>
    <dbReference type="NCBI Taxonomy" id="488301"/>
    <lineage>
        <taxon>Eukaryota</taxon>
        <taxon>Metazoa</taxon>
        <taxon>Ecdysozoa</taxon>
        <taxon>Arthropoda</taxon>
        <taxon>Hexapoda</taxon>
        <taxon>Insecta</taxon>
        <taxon>Pterygota</taxon>
        <taxon>Neoptera</taxon>
        <taxon>Paraneoptera</taxon>
        <taxon>Hemiptera</taxon>
        <taxon>Heteroptera</taxon>
        <taxon>Panheteroptera</taxon>
        <taxon>Cimicomorpha</taxon>
        <taxon>Reduviidae</taxon>
        <taxon>Harpactorinae</taxon>
        <taxon>Harpactorini</taxon>
        <taxon>Rhynocoris</taxon>
    </lineage>
</organism>
<gene>
    <name evidence="2" type="ORF">O3M35_006085</name>
</gene>
<dbReference type="AlphaFoldDB" id="A0AAW1DC20"/>
<protein>
    <submittedName>
        <fullName evidence="2">Uncharacterized protein</fullName>
    </submittedName>
</protein>
<evidence type="ECO:0000256" key="1">
    <source>
        <dbReference type="SAM" id="MobiDB-lite"/>
    </source>
</evidence>
<comment type="caution">
    <text evidence="2">The sequence shown here is derived from an EMBL/GenBank/DDBJ whole genome shotgun (WGS) entry which is preliminary data.</text>
</comment>
<accession>A0AAW1DC20</accession>
<sequence>MDRNFKKYSPDLYPGKYDNINCTNFSVLDMDLTLMSNIGNKTLSNENVFDQSLLNDSLKISSKNVCSPSKEVYRNNDEFIKTLENDKIGAINSSSSADRTTTVNALNKSNLFDKLFLKSILKHSPNDNENEINSLNENFILEETKSSASTELDYSYDIDDSECNSSSQSKQNETVLNYLQENDETIDYDISLYCNESLDFECNDSIVKKNSSIDENKRCDSQNYESIINEQQQSDNDERMNQTVITEISSVINADELLELNNSITNQFQNTTVYSENLDICNSSISSESSIDNDLISELCVNLSSNKISNNNSEIKNNRGKHSKTPNVVKTSRSPCKIIRKNNIVNANNNLVKSKRTVNKKKSKKKLKRTQKKKITKNVWIVEPIEGYEEEEVHEIKEESENKMETNRSSKLATELLQKLSLDLKREKVKTDENKTSHSVEDHLSFKGYKTRRMSNNKNDSIIKFTNKHIIDKSQTIYIDNLLKTKENLTGNLSRELSTINEKATLKCQKHKGSKLNQTYPVIEKIKYNELKPAIKKSSEKKHSDLSEKINKITLNSSRKVFIPKNEGKIPNIDKENIPPIEYQKKELQKSITNIKKKVSFAAELPTFRTNKNDNLEKYNESNDYELSISDILISRRYIKRFHRNDPKKRMIRYRKYIENTAKKLKRKYKLQNRKYVGENRKNSELNNKRELLTKEINSRYIQDTTKEASNKNVNFKSRRSSQVLKVENKNQCSSNKRFSCSLKILCGGEVFQCLTT</sequence>
<feature type="region of interest" description="Disordered" evidence="1">
    <location>
        <begin position="312"/>
        <end position="331"/>
    </location>
</feature>
<dbReference type="EMBL" id="JAPXFL010000003">
    <property type="protein sequence ID" value="KAK9508549.1"/>
    <property type="molecule type" value="Genomic_DNA"/>
</dbReference>